<gene>
    <name evidence="2" type="ORF">LEMA_P037290.1</name>
</gene>
<dbReference type="GO" id="GO:0005634">
    <property type="term" value="C:nucleus"/>
    <property type="evidence" value="ECO:0007669"/>
    <property type="project" value="TreeGrafter"/>
</dbReference>
<dbReference type="Proteomes" id="UP000002668">
    <property type="component" value="Genome"/>
</dbReference>
<dbReference type="InterPro" id="IPR053000">
    <property type="entry name" value="WSS1-like_metalloprotease"/>
</dbReference>
<proteinExistence type="predicted"/>
<dbReference type="GO" id="GO:0006281">
    <property type="term" value="P:DNA repair"/>
    <property type="evidence" value="ECO:0007669"/>
    <property type="project" value="TreeGrafter"/>
</dbReference>
<dbReference type="InParanoid" id="E4ZQQ0"/>
<dbReference type="PROSITE" id="PS51397">
    <property type="entry name" value="WLM"/>
    <property type="match status" value="1"/>
</dbReference>
<name>E4ZQQ0_LEPMJ</name>
<dbReference type="PANTHER" id="PTHR46622">
    <property type="entry name" value="DNA-DEPENDENT METALLOPROTEASE WSS1"/>
    <property type="match status" value="1"/>
</dbReference>
<organism evidence="3">
    <name type="scientific">Leptosphaeria maculans (strain JN3 / isolate v23.1.3 / race Av1-4-5-6-7-8)</name>
    <name type="common">Blackleg fungus</name>
    <name type="synonym">Phoma lingam</name>
    <dbReference type="NCBI Taxonomy" id="985895"/>
    <lineage>
        <taxon>Eukaryota</taxon>
        <taxon>Fungi</taxon>
        <taxon>Dikarya</taxon>
        <taxon>Ascomycota</taxon>
        <taxon>Pezizomycotina</taxon>
        <taxon>Dothideomycetes</taxon>
        <taxon>Pleosporomycetidae</taxon>
        <taxon>Pleosporales</taxon>
        <taxon>Pleosporineae</taxon>
        <taxon>Leptosphaeriaceae</taxon>
        <taxon>Plenodomus</taxon>
        <taxon>Plenodomus lingam/Leptosphaeria maculans species complex</taxon>
    </lineage>
</organism>
<protein>
    <recommendedName>
        <fullName evidence="1">WLM domain-containing protein</fullName>
    </recommendedName>
</protein>
<dbReference type="OMA" id="RRAAFIC"/>
<dbReference type="EMBL" id="FP929116">
    <property type="protein sequence ID" value="CBX94055.1"/>
    <property type="molecule type" value="Genomic_DNA"/>
</dbReference>
<feature type="domain" description="WLM" evidence="1">
    <location>
        <begin position="30"/>
        <end position="206"/>
    </location>
</feature>
<evidence type="ECO:0000259" key="1">
    <source>
        <dbReference type="PROSITE" id="PS51397"/>
    </source>
</evidence>
<dbReference type="GeneID" id="13283216"/>
<dbReference type="STRING" id="985895.E4ZQQ0"/>
<dbReference type="InterPro" id="IPR013536">
    <property type="entry name" value="WLM_dom"/>
</dbReference>
<dbReference type="GO" id="GO:0008237">
    <property type="term" value="F:metallopeptidase activity"/>
    <property type="evidence" value="ECO:0007669"/>
    <property type="project" value="TreeGrafter"/>
</dbReference>
<dbReference type="HOGENOM" id="CLU_1200010_0_0_1"/>
<dbReference type="eggNOG" id="ENOG502TD2J">
    <property type="taxonomic scope" value="Eukaryota"/>
</dbReference>
<dbReference type="Pfam" id="PF08325">
    <property type="entry name" value="WLM"/>
    <property type="match status" value="1"/>
</dbReference>
<accession>E4ZQQ0</accession>
<sequence>MATEPVSLEQIVAAMDLDKYFSHHSLDNLPAESGLDGEFSLYKTLSGFPLQHKALTRLRRCAFIVGPIMRRRGWQMPILSELLPFDDCLGKTYFTRHIRYRTLRNEVTLIPQEMRLRLRYPNDPGSILPMKQIMRTVLHELAHFHHRNHFFSFYRFNAVLLAELECDVREGCHREKVGWREIPSMVASCEEMRNSMIRDAGEKIRAFLGSLQEMQDNLVSVSGRHRVKELE</sequence>
<keyword evidence="3" id="KW-1185">Reference proteome</keyword>
<dbReference type="PANTHER" id="PTHR46622:SF1">
    <property type="entry name" value="DNA-DEPENDENT METALLOPROTEASE WSS1"/>
    <property type="match status" value="1"/>
</dbReference>
<reference evidence="3" key="1">
    <citation type="journal article" date="2011" name="Nat. Commun.">
        <title>Effector diversification within compartments of the Leptosphaeria maculans genome affected by Repeat-Induced Point mutations.</title>
        <authorList>
            <person name="Rouxel T."/>
            <person name="Grandaubert J."/>
            <person name="Hane J.K."/>
            <person name="Hoede C."/>
            <person name="van de Wouw A.P."/>
            <person name="Couloux A."/>
            <person name="Dominguez V."/>
            <person name="Anthouard V."/>
            <person name="Bally P."/>
            <person name="Bourras S."/>
            <person name="Cozijnsen A.J."/>
            <person name="Ciuffetti L.M."/>
            <person name="Degrave A."/>
            <person name="Dilmaghani A."/>
            <person name="Duret L."/>
            <person name="Fudal I."/>
            <person name="Goodwin S.B."/>
            <person name="Gout L."/>
            <person name="Glaser N."/>
            <person name="Linglin J."/>
            <person name="Kema G.H.J."/>
            <person name="Lapalu N."/>
            <person name="Lawrence C.B."/>
            <person name="May K."/>
            <person name="Meyer M."/>
            <person name="Ollivier B."/>
            <person name="Poulain J."/>
            <person name="Schoch C.L."/>
            <person name="Simon A."/>
            <person name="Spatafora J.W."/>
            <person name="Stachowiak A."/>
            <person name="Turgeon B.G."/>
            <person name="Tyler B.M."/>
            <person name="Vincent D."/>
            <person name="Weissenbach J."/>
            <person name="Amselem J."/>
            <person name="Quesneville H."/>
            <person name="Oliver R.P."/>
            <person name="Wincker P."/>
            <person name="Balesdent M.-H."/>
            <person name="Howlett B.J."/>
        </authorList>
    </citation>
    <scope>NUCLEOTIDE SEQUENCE [LARGE SCALE GENOMIC DNA]</scope>
    <source>
        <strain evidence="3">JN3 / isolate v23.1.3 / race Av1-4-5-6-7-8</strain>
    </source>
</reference>
<dbReference type="AlphaFoldDB" id="E4ZQQ0"/>
<dbReference type="OrthoDB" id="261960at2759"/>
<evidence type="ECO:0000313" key="2">
    <source>
        <dbReference type="EMBL" id="CBX94055.1"/>
    </source>
</evidence>
<evidence type="ECO:0000313" key="3">
    <source>
        <dbReference type="Proteomes" id="UP000002668"/>
    </source>
</evidence>
<dbReference type="VEuPathDB" id="FungiDB:LEMA_P037290.1"/>